<dbReference type="SUPFAM" id="SSF57850">
    <property type="entry name" value="RING/U-box"/>
    <property type="match status" value="1"/>
</dbReference>
<evidence type="ECO:0000256" key="4">
    <source>
        <dbReference type="PROSITE-ProRule" id="PRU00175"/>
    </source>
</evidence>
<feature type="non-terminal residue" evidence="7">
    <location>
        <position position="396"/>
    </location>
</feature>
<dbReference type="InterPro" id="IPR013083">
    <property type="entry name" value="Znf_RING/FYVE/PHD"/>
</dbReference>
<dbReference type="Pfam" id="PF00097">
    <property type="entry name" value="zf-C3HC4"/>
    <property type="match status" value="1"/>
</dbReference>
<keyword evidence="3" id="KW-0862">Zinc</keyword>
<dbReference type="EMBL" id="CAUYUJ010014890">
    <property type="protein sequence ID" value="CAK0847296.1"/>
    <property type="molecule type" value="Genomic_DNA"/>
</dbReference>
<keyword evidence="1" id="KW-0479">Metal-binding</keyword>
<feature type="region of interest" description="Disordered" evidence="5">
    <location>
        <begin position="376"/>
        <end position="396"/>
    </location>
</feature>
<feature type="domain" description="RING-type" evidence="6">
    <location>
        <begin position="26"/>
        <end position="69"/>
    </location>
</feature>
<dbReference type="InterPro" id="IPR001841">
    <property type="entry name" value="Znf_RING"/>
</dbReference>
<organism evidence="7 8">
    <name type="scientific">Prorocentrum cordatum</name>
    <dbReference type="NCBI Taxonomy" id="2364126"/>
    <lineage>
        <taxon>Eukaryota</taxon>
        <taxon>Sar</taxon>
        <taxon>Alveolata</taxon>
        <taxon>Dinophyceae</taxon>
        <taxon>Prorocentrales</taxon>
        <taxon>Prorocentraceae</taxon>
        <taxon>Prorocentrum</taxon>
    </lineage>
</organism>
<evidence type="ECO:0000313" key="8">
    <source>
        <dbReference type="Proteomes" id="UP001189429"/>
    </source>
</evidence>
<dbReference type="Proteomes" id="UP001189429">
    <property type="component" value="Unassembled WGS sequence"/>
</dbReference>
<feature type="compositionally biased region" description="Low complexity" evidence="5">
    <location>
        <begin position="376"/>
        <end position="388"/>
    </location>
</feature>
<keyword evidence="8" id="KW-1185">Reference proteome</keyword>
<reference evidence="7" key="1">
    <citation type="submission" date="2023-10" db="EMBL/GenBank/DDBJ databases">
        <authorList>
            <person name="Chen Y."/>
            <person name="Shah S."/>
            <person name="Dougan E. K."/>
            <person name="Thang M."/>
            <person name="Chan C."/>
        </authorList>
    </citation>
    <scope>NUCLEOTIDE SEQUENCE [LARGE SCALE GENOMIC DNA]</scope>
</reference>
<sequence length="396" mass="42827">MAAPPPAALPPAGGPRAEAAAGGGDCSVCLGELEDACSAPCGHAFCRRCILGVLRSSPPEWSGLCPLCREYTSVFNLRSSDGQRLVAPRAEAPWGSVFVQGGGIGVASYHFDAEDDCYISYARAPGWKLDDGSSPPARKPWTAVQYDPQKFVFRGVVEWSPAFGGTVRWDYRLHFAEDFSAIIGGSVTCAPAEGGDPHVDRFCPPWEVSWQPSGHLYYLRWNAPPADPFGSVFVQGLHYAPGLEGIASYHFDSPEDCYISYSSAPDEWRLDDGSHPPRRKPFADCAYDADRRTFTAVVHWDPPFHGDVRWEYEMVFAEDFGGIASGQMRGYSGPTTRSRTHEFGQRRAFGGPYLCYVRKPGALALSARQGAALLAGGAGAPREPAAAPREPRAGEG</sequence>
<dbReference type="PROSITE" id="PS00518">
    <property type="entry name" value="ZF_RING_1"/>
    <property type="match status" value="1"/>
</dbReference>
<dbReference type="InterPro" id="IPR018957">
    <property type="entry name" value="Znf_C3HC4_RING-type"/>
</dbReference>
<keyword evidence="2 4" id="KW-0863">Zinc-finger</keyword>
<dbReference type="Gene3D" id="3.30.40.10">
    <property type="entry name" value="Zinc/RING finger domain, C3HC4 (zinc finger)"/>
    <property type="match status" value="1"/>
</dbReference>
<dbReference type="SMART" id="SM00184">
    <property type="entry name" value="RING"/>
    <property type="match status" value="1"/>
</dbReference>
<dbReference type="InterPro" id="IPR017907">
    <property type="entry name" value="Znf_RING_CS"/>
</dbReference>
<name>A0ABN9TMQ4_9DINO</name>
<evidence type="ECO:0000256" key="3">
    <source>
        <dbReference type="ARBA" id="ARBA00022833"/>
    </source>
</evidence>
<gene>
    <name evidence="7" type="ORF">PCOR1329_LOCUS40543</name>
</gene>
<accession>A0ABN9TMQ4</accession>
<evidence type="ECO:0000313" key="7">
    <source>
        <dbReference type="EMBL" id="CAK0847296.1"/>
    </source>
</evidence>
<proteinExistence type="predicted"/>
<protein>
    <recommendedName>
        <fullName evidence="6">RING-type domain-containing protein</fullName>
    </recommendedName>
</protein>
<evidence type="ECO:0000259" key="6">
    <source>
        <dbReference type="PROSITE" id="PS50089"/>
    </source>
</evidence>
<evidence type="ECO:0000256" key="5">
    <source>
        <dbReference type="SAM" id="MobiDB-lite"/>
    </source>
</evidence>
<dbReference type="PROSITE" id="PS50089">
    <property type="entry name" value="ZF_RING_2"/>
    <property type="match status" value="1"/>
</dbReference>
<evidence type="ECO:0000256" key="2">
    <source>
        <dbReference type="ARBA" id="ARBA00022771"/>
    </source>
</evidence>
<comment type="caution">
    <text evidence="7">The sequence shown here is derived from an EMBL/GenBank/DDBJ whole genome shotgun (WGS) entry which is preliminary data.</text>
</comment>
<evidence type="ECO:0000256" key="1">
    <source>
        <dbReference type="ARBA" id="ARBA00022723"/>
    </source>
</evidence>